<dbReference type="RefSeq" id="WP_177177546.1">
    <property type="nucleotide sequence ID" value="NZ_FNZK01000009.1"/>
</dbReference>
<protein>
    <submittedName>
        <fullName evidence="1">Uncharacterized protein</fullName>
    </submittedName>
</protein>
<reference evidence="1 2" key="1">
    <citation type="submission" date="2016-10" db="EMBL/GenBank/DDBJ databases">
        <authorList>
            <person name="de Groot N.N."/>
        </authorList>
    </citation>
    <scope>NUCLEOTIDE SEQUENCE [LARGE SCALE GENOMIC DNA]</scope>
    <source>
        <strain evidence="1 2">DSM 2179</strain>
    </source>
</reference>
<dbReference type="AlphaFoldDB" id="A0A1H6ZFH5"/>
<dbReference type="EMBL" id="FNZK01000009">
    <property type="protein sequence ID" value="SEJ50864.1"/>
    <property type="molecule type" value="Genomic_DNA"/>
</dbReference>
<name>A0A1H6ZFH5_9FIRM</name>
<accession>A0A1H6ZFH5</accession>
<evidence type="ECO:0000313" key="1">
    <source>
        <dbReference type="EMBL" id="SEJ50864.1"/>
    </source>
</evidence>
<dbReference type="Proteomes" id="UP000199662">
    <property type="component" value="Unassembled WGS sequence"/>
</dbReference>
<organism evidence="1 2">
    <name type="scientific">Propionispira arboris</name>
    <dbReference type="NCBI Taxonomy" id="84035"/>
    <lineage>
        <taxon>Bacteria</taxon>
        <taxon>Bacillati</taxon>
        <taxon>Bacillota</taxon>
        <taxon>Negativicutes</taxon>
        <taxon>Selenomonadales</taxon>
        <taxon>Selenomonadaceae</taxon>
        <taxon>Propionispira</taxon>
    </lineage>
</organism>
<keyword evidence="2" id="KW-1185">Reference proteome</keyword>
<proteinExistence type="predicted"/>
<sequence>MKAIEVLKPGEITIVERPIPDCGENEVLYDAKKAFTVMDTNPAEVCKIVLTF</sequence>
<gene>
    <name evidence="1" type="ORF">SAMN05660742_10946</name>
</gene>
<evidence type="ECO:0000313" key="2">
    <source>
        <dbReference type="Proteomes" id="UP000199662"/>
    </source>
</evidence>